<dbReference type="InterPro" id="IPR019775">
    <property type="entry name" value="WD40_repeat_CS"/>
</dbReference>
<dbReference type="InterPro" id="IPR015943">
    <property type="entry name" value="WD40/YVTN_repeat-like_dom_sf"/>
</dbReference>
<name>A0A225WK91_9STRA</name>
<feature type="region of interest" description="Disordered" evidence="4">
    <location>
        <begin position="1"/>
        <end position="28"/>
    </location>
</feature>
<dbReference type="EMBL" id="NBNE01000716">
    <property type="protein sequence ID" value="OWZ17658.1"/>
    <property type="molecule type" value="Genomic_DNA"/>
</dbReference>
<dbReference type="SUPFAM" id="SSF50978">
    <property type="entry name" value="WD40 repeat-like"/>
    <property type="match status" value="1"/>
</dbReference>
<sequence>MASSNEGQHQVRLEEYASSGLTVESEDLGDNVSRLKNDRYMEAFDAAFEDLSVAEAARTGRVRQPIEVTSLKSSAGKVMRIEAKQTPSTRPTDDLSGSWIQGPRVPGGSVHAVSAQPLICMSMSADESEVVVGSSDHALYVLPVDSGSSSRPSRVGSRSRTLYTKKFGHTEWITCVTHLPDRRIVSGAMDSKLCLWDATGIKCEDMLGHSGSVSCVLVINDDLVLSAGYDKMVRLWNVGRRASSREREVNFIKASTAPILDVSLLSGGQQAVCGDRDGGVQVIDLQTNKVLRKYANAHRGHTTSVLGSQSEESTDSCYSGGQDGAVKVWDSRQKGATFSLEIHIDPRSGKAGAVGFLREPTDDSNVLITGGADGVINVLDKRQSYGVVHSFTEHMDFIYSMHVRNQLCFSGAGNGMLHVHDWKTGKLLYGLGANQAAVRAIATPTNYLVAAGDDGSVIMYDMK</sequence>
<organism evidence="5 6">
    <name type="scientific">Phytophthora megakarya</name>
    <dbReference type="NCBI Taxonomy" id="4795"/>
    <lineage>
        <taxon>Eukaryota</taxon>
        <taxon>Sar</taxon>
        <taxon>Stramenopiles</taxon>
        <taxon>Oomycota</taxon>
        <taxon>Peronosporomycetes</taxon>
        <taxon>Peronosporales</taxon>
        <taxon>Peronosporaceae</taxon>
        <taxon>Phytophthora</taxon>
    </lineage>
</organism>
<reference evidence="6" key="1">
    <citation type="submission" date="2017-03" db="EMBL/GenBank/DDBJ databases">
        <title>Phytopthora megakarya and P. palmivora, two closely related causual agents of cacao black pod achieved similar genome size and gene model numbers by different mechanisms.</title>
        <authorList>
            <person name="Ali S."/>
            <person name="Shao J."/>
            <person name="Larry D.J."/>
            <person name="Kronmiller B."/>
            <person name="Shen D."/>
            <person name="Strem M.D."/>
            <person name="Melnick R.L."/>
            <person name="Guiltinan M.J."/>
            <person name="Tyler B.M."/>
            <person name="Meinhardt L.W."/>
            <person name="Bailey B.A."/>
        </authorList>
    </citation>
    <scope>NUCLEOTIDE SEQUENCE [LARGE SCALE GENOMIC DNA]</scope>
    <source>
        <strain evidence="6">zdho120</strain>
    </source>
</reference>
<dbReference type="OrthoDB" id="256303at2759"/>
<dbReference type="PRINTS" id="PR00320">
    <property type="entry name" value="GPROTEINBRPT"/>
</dbReference>
<dbReference type="Pfam" id="PF00400">
    <property type="entry name" value="WD40"/>
    <property type="match status" value="3"/>
</dbReference>
<keyword evidence="1 3" id="KW-0853">WD repeat</keyword>
<evidence type="ECO:0000256" key="4">
    <source>
        <dbReference type="SAM" id="MobiDB-lite"/>
    </source>
</evidence>
<dbReference type="PANTHER" id="PTHR19848:SF8">
    <property type="entry name" value="F-BOX AND WD REPEAT DOMAIN CONTAINING 7"/>
    <property type="match status" value="1"/>
</dbReference>
<accession>A0A225WK91</accession>
<dbReference type="Proteomes" id="UP000198211">
    <property type="component" value="Unassembled WGS sequence"/>
</dbReference>
<dbReference type="InterPro" id="IPR020472">
    <property type="entry name" value="WD40_PAC1"/>
</dbReference>
<evidence type="ECO:0000256" key="1">
    <source>
        <dbReference type="ARBA" id="ARBA00022574"/>
    </source>
</evidence>
<dbReference type="PROSITE" id="PS50082">
    <property type="entry name" value="WD_REPEATS_2"/>
    <property type="match status" value="3"/>
</dbReference>
<dbReference type="AlphaFoldDB" id="A0A225WK91"/>
<dbReference type="InterPro" id="IPR001680">
    <property type="entry name" value="WD40_rpt"/>
</dbReference>
<dbReference type="PANTHER" id="PTHR19848">
    <property type="entry name" value="WD40 REPEAT PROTEIN"/>
    <property type="match status" value="1"/>
</dbReference>
<comment type="caution">
    <text evidence="5">The sequence shown here is derived from an EMBL/GenBank/DDBJ whole genome shotgun (WGS) entry which is preliminary data.</text>
</comment>
<dbReference type="PROSITE" id="PS50294">
    <property type="entry name" value="WD_REPEATS_REGION"/>
    <property type="match status" value="1"/>
</dbReference>
<gene>
    <name evidence="5" type="ORF">PHMEG_0008369</name>
</gene>
<dbReference type="STRING" id="4795.A0A225WK91"/>
<evidence type="ECO:0000256" key="3">
    <source>
        <dbReference type="PROSITE-ProRule" id="PRU00221"/>
    </source>
</evidence>
<feature type="repeat" description="WD" evidence="3">
    <location>
        <begin position="166"/>
        <end position="197"/>
    </location>
</feature>
<dbReference type="Gene3D" id="2.130.10.10">
    <property type="entry name" value="YVTN repeat-like/Quinoprotein amine dehydrogenase"/>
    <property type="match status" value="2"/>
</dbReference>
<dbReference type="InterPro" id="IPR036322">
    <property type="entry name" value="WD40_repeat_dom_sf"/>
</dbReference>
<keyword evidence="6" id="KW-1185">Reference proteome</keyword>
<feature type="repeat" description="WD" evidence="3">
    <location>
        <begin position="206"/>
        <end position="246"/>
    </location>
</feature>
<feature type="repeat" description="WD" evidence="3">
    <location>
        <begin position="298"/>
        <end position="339"/>
    </location>
</feature>
<proteinExistence type="predicted"/>
<protein>
    <submittedName>
        <fullName evidence="5">Uncharacterized protein</fullName>
    </submittedName>
</protein>
<evidence type="ECO:0000256" key="2">
    <source>
        <dbReference type="ARBA" id="ARBA00022737"/>
    </source>
</evidence>
<dbReference type="PROSITE" id="PS00678">
    <property type="entry name" value="WD_REPEATS_1"/>
    <property type="match status" value="1"/>
</dbReference>
<evidence type="ECO:0000313" key="5">
    <source>
        <dbReference type="EMBL" id="OWZ17658.1"/>
    </source>
</evidence>
<evidence type="ECO:0000313" key="6">
    <source>
        <dbReference type="Proteomes" id="UP000198211"/>
    </source>
</evidence>
<dbReference type="SMART" id="SM00320">
    <property type="entry name" value="WD40"/>
    <property type="match status" value="8"/>
</dbReference>
<keyword evidence="2" id="KW-0677">Repeat</keyword>